<feature type="region of interest" description="Disordered" evidence="1">
    <location>
        <begin position="77"/>
        <end position="190"/>
    </location>
</feature>
<proteinExistence type="predicted"/>
<sequence length="190" mass="20241">MFPTPTPPGSSVLRTSPLPHACSPTTTNIITTQGKHNRANSTQNSSISYSKSYFAAIEFKKTNEMTDEEVMKIQTGKIGGSSPLTSTTALKPTAKKRVKKIKTSNPVELLAKKHKTYQPSEHSQPPHKPDEAYPAPAPNLQDSLNQNPPVGSAVPAFPAGAQDVITQTSVPPANPEPVPTPSNSSADQHP</sequence>
<keyword evidence="3" id="KW-1185">Reference proteome</keyword>
<protein>
    <submittedName>
        <fullName evidence="2">Uncharacterized protein</fullName>
    </submittedName>
</protein>
<gene>
    <name evidence="2" type="ORF">PCANC_21390</name>
</gene>
<organism evidence="2 3">
    <name type="scientific">Puccinia coronata f. sp. avenae</name>
    <dbReference type="NCBI Taxonomy" id="200324"/>
    <lineage>
        <taxon>Eukaryota</taxon>
        <taxon>Fungi</taxon>
        <taxon>Dikarya</taxon>
        <taxon>Basidiomycota</taxon>
        <taxon>Pucciniomycotina</taxon>
        <taxon>Pucciniomycetes</taxon>
        <taxon>Pucciniales</taxon>
        <taxon>Pucciniaceae</taxon>
        <taxon>Puccinia</taxon>
    </lineage>
</organism>
<feature type="region of interest" description="Disordered" evidence="1">
    <location>
        <begin position="1"/>
        <end position="22"/>
    </location>
</feature>
<comment type="caution">
    <text evidence="2">The sequence shown here is derived from an EMBL/GenBank/DDBJ whole genome shotgun (WGS) entry which is preliminary data.</text>
</comment>
<evidence type="ECO:0000313" key="2">
    <source>
        <dbReference type="EMBL" id="PLW35256.1"/>
    </source>
</evidence>
<evidence type="ECO:0000313" key="3">
    <source>
        <dbReference type="Proteomes" id="UP000235388"/>
    </source>
</evidence>
<feature type="compositionally biased region" description="Basic residues" evidence="1">
    <location>
        <begin position="93"/>
        <end position="102"/>
    </location>
</feature>
<dbReference type="Proteomes" id="UP000235388">
    <property type="component" value="Unassembled WGS sequence"/>
</dbReference>
<dbReference type="AlphaFoldDB" id="A0A2N5UBZ8"/>
<accession>A0A2N5UBZ8</accession>
<evidence type="ECO:0000256" key="1">
    <source>
        <dbReference type="SAM" id="MobiDB-lite"/>
    </source>
</evidence>
<reference evidence="2 3" key="1">
    <citation type="submission" date="2017-11" db="EMBL/GenBank/DDBJ databases">
        <title>De novo assembly and phasing of dikaryotic genomes from two isolates of Puccinia coronata f. sp. avenae, the causal agent of oat crown rust.</title>
        <authorList>
            <person name="Miller M.E."/>
            <person name="Zhang Y."/>
            <person name="Omidvar V."/>
            <person name="Sperschneider J."/>
            <person name="Schwessinger B."/>
            <person name="Raley C."/>
            <person name="Palmer J.M."/>
            <person name="Garnica D."/>
            <person name="Upadhyaya N."/>
            <person name="Rathjen J."/>
            <person name="Taylor J.M."/>
            <person name="Park R.F."/>
            <person name="Dodds P.N."/>
            <person name="Hirsch C.D."/>
            <person name="Kianian S.F."/>
            <person name="Figueroa M."/>
        </authorList>
    </citation>
    <scope>NUCLEOTIDE SEQUENCE [LARGE SCALE GENOMIC DNA]</scope>
    <source>
        <strain evidence="2">12NC29</strain>
    </source>
</reference>
<name>A0A2N5UBZ8_9BASI</name>
<feature type="compositionally biased region" description="Polar residues" evidence="1">
    <location>
        <begin position="140"/>
        <end position="149"/>
    </location>
</feature>
<dbReference type="EMBL" id="PGCJ01000261">
    <property type="protein sequence ID" value="PLW35256.1"/>
    <property type="molecule type" value="Genomic_DNA"/>
</dbReference>